<dbReference type="AlphaFoldDB" id="A0A5B2VF21"/>
<reference evidence="1 2" key="1">
    <citation type="submission" date="2019-09" db="EMBL/GenBank/DDBJ databases">
        <title>Salinarimonas rosea gen. nov., sp. nov., a new member of the a-2 subgroup of the Proteobacteria.</title>
        <authorList>
            <person name="Liu J."/>
        </authorList>
    </citation>
    <scope>NUCLEOTIDE SEQUENCE [LARGE SCALE GENOMIC DNA]</scope>
    <source>
        <strain evidence="1 2">BN140002</strain>
    </source>
</reference>
<dbReference type="OrthoDB" id="8162516at2"/>
<name>A0A5B2VF21_9HYPH</name>
<gene>
    <name evidence="1" type="ORF">F0L46_13040</name>
</gene>
<evidence type="ECO:0000313" key="2">
    <source>
        <dbReference type="Proteomes" id="UP000323142"/>
    </source>
</evidence>
<organism evidence="1 2">
    <name type="scientific">Salinarimonas soli</name>
    <dbReference type="NCBI Taxonomy" id="1638099"/>
    <lineage>
        <taxon>Bacteria</taxon>
        <taxon>Pseudomonadati</taxon>
        <taxon>Pseudomonadota</taxon>
        <taxon>Alphaproteobacteria</taxon>
        <taxon>Hyphomicrobiales</taxon>
        <taxon>Salinarimonadaceae</taxon>
        <taxon>Salinarimonas</taxon>
    </lineage>
</organism>
<protein>
    <submittedName>
        <fullName evidence="1">Uncharacterized protein</fullName>
    </submittedName>
</protein>
<proteinExistence type="predicted"/>
<comment type="caution">
    <text evidence="1">The sequence shown here is derived from an EMBL/GenBank/DDBJ whole genome shotgun (WGS) entry which is preliminary data.</text>
</comment>
<dbReference type="EMBL" id="VUOA01000022">
    <property type="protein sequence ID" value="KAA2236909.1"/>
    <property type="molecule type" value="Genomic_DNA"/>
</dbReference>
<accession>A0A5B2VF21</accession>
<dbReference type="RefSeq" id="WP_149818175.1">
    <property type="nucleotide sequence ID" value="NZ_VUOA01000022.1"/>
</dbReference>
<dbReference type="Proteomes" id="UP000323142">
    <property type="component" value="Unassembled WGS sequence"/>
</dbReference>
<evidence type="ECO:0000313" key="1">
    <source>
        <dbReference type="EMBL" id="KAA2236909.1"/>
    </source>
</evidence>
<reference evidence="1 2" key="2">
    <citation type="submission" date="2019-09" db="EMBL/GenBank/DDBJ databases">
        <authorList>
            <person name="Jin C."/>
        </authorList>
    </citation>
    <scope>NUCLEOTIDE SEQUENCE [LARGE SCALE GENOMIC DNA]</scope>
    <source>
        <strain evidence="1 2">BN140002</strain>
    </source>
</reference>
<sequence length="72" mass="7815">MPIFACTLCDASAVKPPFSLDDSAPVRCFRCDCVVGTWGDLKDRANRLIALEQAGSVGRRSIRSADPLCHHP</sequence>
<keyword evidence="2" id="KW-1185">Reference proteome</keyword>